<dbReference type="EMBL" id="HE796683">
    <property type="protein sequence ID" value="CCH03446.1"/>
    <property type="molecule type" value="Genomic_DNA"/>
</dbReference>
<dbReference type="Proteomes" id="UP000011058">
    <property type="component" value="Chromosome"/>
</dbReference>
<accession>I0KH43</accession>
<sequence length="33" mass="3535">MGLAHLKNLTTKLNVSSSVGSNQQLSQPVVKVR</sequence>
<gene>
    <name evidence="1" type="ORF">FAES_5447</name>
</gene>
<dbReference type="STRING" id="1166018.FAES_5447"/>
<protein>
    <submittedName>
        <fullName evidence="1">Uncharacterized protein</fullName>
    </submittedName>
</protein>
<evidence type="ECO:0000313" key="2">
    <source>
        <dbReference type="Proteomes" id="UP000011058"/>
    </source>
</evidence>
<dbReference type="HOGENOM" id="CLU_3381963_0_0_10"/>
<evidence type="ECO:0000313" key="1">
    <source>
        <dbReference type="EMBL" id="CCH03446.1"/>
    </source>
</evidence>
<keyword evidence="2" id="KW-1185">Reference proteome</keyword>
<dbReference type="AlphaFoldDB" id="I0KH43"/>
<organism evidence="1 2">
    <name type="scientific">Fibrella aestuarina BUZ 2</name>
    <dbReference type="NCBI Taxonomy" id="1166018"/>
    <lineage>
        <taxon>Bacteria</taxon>
        <taxon>Pseudomonadati</taxon>
        <taxon>Bacteroidota</taxon>
        <taxon>Cytophagia</taxon>
        <taxon>Cytophagales</taxon>
        <taxon>Spirosomataceae</taxon>
        <taxon>Fibrella</taxon>
    </lineage>
</organism>
<proteinExistence type="predicted"/>
<dbReference type="KEGG" id="fae:FAES_5447"/>
<reference evidence="1 2" key="1">
    <citation type="journal article" date="2012" name="J. Bacteriol.">
        <title>Genome Sequence of Fibrella aestuarina BUZ 2T, a Filamentous Marine Bacterium.</title>
        <authorList>
            <person name="Filippini M."/>
            <person name="Qi W."/>
            <person name="Blom J."/>
            <person name="Goesmann A."/>
            <person name="Smits T.H."/>
            <person name="Bagheri H.C."/>
        </authorList>
    </citation>
    <scope>NUCLEOTIDE SEQUENCE [LARGE SCALE GENOMIC DNA]</scope>
    <source>
        <strain evidence="2">BUZ 2T</strain>
    </source>
</reference>
<name>I0KH43_9BACT</name>